<reference evidence="3" key="1">
    <citation type="submission" date="2019-06" db="EMBL/GenBank/DDBJ databases">
        <title>Gordonia isolated from sludge of a wastewater treatment plant.</title>
        <authorList>
            <person name="Tamura T."/>
            <person name="Aoyama K."/>
            <person name="Kang Y."/>
            <person name="Saito S."/>
            <person name="Akiyama N."/>
            <person name="Yazawa K."/>
            <person name="Gonoi T."/>
            <person name="Mikami Y."/>
        </authorList>
    </citation>
    <scope>NUCLEOTIDE SEQUENCE [LARGE SCALE GENOMIC DNA]</scope>
    <source>
        <strain evidence="3">NBRC 107697</strain>
    </source>
</reference>
<dbReference type="InterPro" id="IPR003399">
    <property type="entry name" value="Mce/MlaD"/>
</dbReference>
<proteinExistence type="predicted"/>
<dbReference type="AlphaFoldDB" id="A0A7M3SVG4"/>
<dbReference type="PANTHER" id="PTHR33371">
    <property type="entry name" value="INTERMEMBRANE PHOSPHOLIPID TRANSPORT SYSTEM BINDING PROTEIN MLAD-RELATED"/>
    <property type="match status" value="1"/>
</dbReference>
<dbReference type="InterPro" id="IPR052336">
    <property type="entry name" value="MlaD_Phospholipid_Transporter"/>
</dbReference>
<gene>
    <name evidence="2" type="ORF">nbrc107697_06770</name>
</gene>
<name>A0A7M3SVG4_9ACTN</name>
<feature type="domain" description="Mce/MlaD" evidence="1">
    <location>
        <begin position="34"/>
        <end position="106"/>
    </location>
</feature>
<sequence length="333" mass="35135">MMGLAVVVAVTVAGGVLAKWNSGAFSDRFNLTIVSPRVGDGLVAGADVKFRGYVIGKVADLRVDGNGGQRIVLTIRPDHAQALTTALEPVYSASNLFASTGIELVPTDEVGTSLGNDAVLTMTTTSTALGTMTSVLSRIGKLSAPLGDPAVLRALGTLIDSADPYLEFTRDVLPLLSGLAEDQKTPVREVLRNLSRLSDAIRPAVAPTLTMIDRSLASSSFLDEPDGLERTSAAALGLSKRLVLPLGHMLGGANLPHLLNWIEVGLDFGLPIVVSVGTIPHAYSRLTELIRNTGDAFVTRDDGSVRLLVTVLLTKAPQLSTPLLRKEVSRRGR</sequence>
<dbReference type="EMBL" id="BJOU01000001">
    <property type="protein sequence ID" value="GED96638.1"/>
    <property type="molecule type" value="Genomic_DNA"/>
</dbReference>
<dbReference type="Proteomes" id="UP000444980">
    <property type="component" value="Unassembled WGS sequence"/>
</dbReference>
<dbReference type="GO" id="GO:0005576">
    <property type="term" value="C:extracellular region"/>
    <property type="evidence" value="ECO:0007669"/>
    <property type="project" value="TreeGrafter"/>
</dbReference>
<evidence type="ECO:0000313" key="3">
    <source>
        <dbReference type="Proteomes" id="UP000444980"/>
    </source>
</evidence>
<dbReference type="PANTHER" id="PTHR33371:SF19">
    <property type="entry name" value="MCE-FAMILY PROTEIN MCE4A"/>
    <property type="match status" value="1"/>
</dbReference>
<comment type="caution">
    <text evidence="2">The sequence shown here is derived from an EMBL/GenBank/DDBJ whole genome shotgun (WGS) entry which is preliminary data.</text>
</comment>
<protein>
    <recommendedName>
        <fullName evidence="1">Mce/MlaD domain-containing protein</fullName>
    </recommendedName>
</protein>
<evidence type="ECO:0000259" key="1">
    <source>
        <dbReference type="Pfam" id="PF02470"/>
    </source>
</evidence>
<accession>A0A7M3SVG4</accession>
<dbReference type="RefSeq" id="WP_228460657.1">
    <property type="nucleotide sequence ID" value="NZ_BJOU01000001.1"/>
</dbReference>
<dbReference type="Pfam" id="PF02470">
    <property type="entry name" value="MlaD"/>
    <property type="match status" value="1"/>
</dbReference>
<dbReference type="GO" id="GO:0051701">
    <property type="term" value="P:biological process involved in interaction with host"/>
    <property type="evidence" value="ECO:0007669"/>
    <property type="project" value="TreeGrafter"/>
</dbReference>
<organism evidence="2 3">
    <name type="scientific">Gordonia crocea</name>
    <dbReference type="NCBI Taxonomy" id="589162"/>
    <lineage>
        <taxon>Bacteria</taxon>
        <taxon>Bacillati</taxon>
        <taxon>Actinomycetota</taxon>
        <taxon>Actinomycetes</taxon>
        <taxon>Mycobacteriales</taxon>
        <taxon>Gordoniaceae</taxon>
        <taxon>Gordonia</taxon>
    </lineage>
</organism>
<evidence type="ECO:0000313" key="2">
    <source>
        <dbReference type="EMBL" id="GED96638.1"/>
    </source>
</evidence>
<keyword evidence="3" id="KW-1185">Reference proteome</keyword>